<evidence type="ECO:0000313" key="4">
    <source>
        <dbReference type="EMBL" id="SNX94323.1"/>
    </source>
</evidence>
<keyword evidence="2" id="KW-0560">Oxidoreductase</keyword>
<dbReference type="OrthoDB" id="9809287at2"/>
<protein>
    <submittedName>
        <fullName evidence="4">3-oxoacyl-[acyl-carrier protein] reductase</fullName>
    </submittedName>
</protein>
<keyword evidence="5" id="KW-1185">Reference proteome</keyword>
<dbReference type="PANTHER" id="PTHR42760">
    <property type="entry name" value="SHORT-CHAIN DEHYDROGENASES/REDUCTASES FAMILY MEMBER"/>
    <property type="match status" value="1"/>
</dbReference>
<dbReference type="AlphaFoldDB" id="A0A285E625"/>
<dbReference type="Gene3D" id="3.40.50.720">
    <property type="entry name" value="NAD(P)-binding Rossmann-like Domain"/>
    <property type="match status" value="1"/>
</dbReference>
<dbReference type="PANTHER" id="PTHR42760:SF133">
    <property type="entry name" value="3-OXOACYL-[ACYL-CARRIER-PROTEIN] REDUCTASE"/>
    <property type="match status" value="1"/>
</dbReference>
<proteinExistence type="inferred from homology"/>
<dbReference type="GO" id="GO:0016616">
    <property type="term" value="F:oxidoreductase activity, acting on the CH-OH group of donors, NAD or NADP as acceptor"/>
    <property type="evidence" value="ECO:0007669"/>
    <property type="project" value="TreeGrafter"/>
</dbReference>
<dbReference type="EMBL" id="OBDO01000001">
    <property type="protein sequence ID" value="SNX94323.1"/>
    <property type="molecule type" value="Genomic_DNA"/>
</dbReference>
<gene>
    <name evidence="4" type="ORF">SAMN06893097_101113</name>
</gene>
<dbReference type="SUPFAM" id="SSF51735">
    <property type="entry name" value="NAD(P)-binding Rossmann-fold domains"/>
    <property type="match status" value="1"/>
</dbReference>
<accession>A0A285E625</accession>
<comment type="similarity">
    <text evidence="1">Belongs to the short-chain dehydrogenases/reductases (SDR) family.</text>
</comment>
<dbReference type="Proteomes" id="UP000219514">
    <property type="component" value="Unassembled WGS sequence"/>
</dbReference>
<dbReference type="PRINTS" id="PR00081">
    <property type="entry name" value="GDHRDH"/>
</dbReference>
<dbReference type="InterPro" id="IPR036291">
    <property type="entry name" value="NAD(P)-bd_dom_sf"/>
</dbReference>
<evidence type="ECO:0000256" key="2">
    <source>
        <dbReference type="ARBA" id="ARBA00023002"/>
    </source>
</evidence>
<feature type="region of interest" description="Disordered" evidence="3">
    <location>
        <begin position="1"/>
        <end position="21"/>
    </location>
</feature>
<evidence type="ECO:0000256" key="3">
    <source>
        <dbReference type="SAM" id="MobiDB-lite"/>
    </source>
</evidence>
<dbReference type="Pfam" id="PF13561">
    <property type="entry name" value="adh_short_C2"/>
    <property type="match status" value="1"/>
</dbReference>
<name>A0A285E625_9ACTN</name>
<reference evidence="4 5" key="1">
    <citation type="submission" date="2017-09" db="EMBL/GenBank/DDBJ databases">
        <authorList>
            <person name="Ehlers B."/>
            <person name="Leendertz F.H."/>
        </authorList>
    </citation>
    <scope>NUCLEOTIDE SEQUENCE [LARGE SCALE GENOMIC DNA]</scope>
    <source>
        <strain evidence="4 5">DSM 46844</strain>
    </source>
</reference>
<organism evidence="4 5">
    <name type="scientific">Geodermatophilus sabuli</name>
    <dbReference type="NCBI Taxonomy" id="1564158"/>
    <lineage>
        <taxon>Bacteria</taxon>
        <taxon>Bacillati</taxon>
        <taxon>Actinomycetota</taxon>
        <taxon>Actinomycetes</taxon>
        <taxon>Geodermatophilales</taxon>
        <taxon>Geodermatophilaceae</taxon>
        <taxon>Geodermatophilus</taxon>
    </lineage>
</organism>
<evidence type="ECO:0000256" key="1">
    <source>
        <dbReference type="ARBA" id="ARBA00006484"/>
    </source>
</evidence>
<sequence>MPQPQTDRVRPLAAPAPFRPRGRRLSGRRVVVTGGADGLGAAIVRAFADDAARVVVLDPRGEAAARLAGEVGGRALRVDLTDPVDTREQMEKAVAGLGGLDVLVTCAADQRYAPLLEMDPVDLGGTFPLPVQSMLVAVQAAACAMVGFRTPGDDCVGKIITVAGAGGPGSSGPAHHAAARASVVALTRAAAQELGPHGITVNCLCPGHVLPPAEAAARSRAEVAAWSAQSPLGRLGEPRDVARAAVFLASGDSDYLTGDALNVGGGMALH</sequence>
<dbReference type="InterPro" id="IPR002347">
    <property type="entry name" value="SDR_fam"/>
</dbReference>
<evidence type="ECO:0000313" key="5">
    <source>
        <dbReference type="Proteomes" id="UP000219514"/>
    </source>
</evidence>